<keyword evidence="4 7" id="KW-1133">Transmembrane helix</keyword>
<feature type="transmembrane region" description="Helical" evidence="7">
    <location>
        <begin position="233"/>
        <end position="250"/>
    </location>
</feature>
<organism evidence="9 10">
    <name type="scientific">Plectosphaerella plurivora</name>
    <dbReference type="NCBI Taxonomy" id="936078"/>
    <lineage>
        <taxon>Eukaryota</taxon>
        <taxon>Fungi</taxon>
        <taxon>Dikarya</taxon>
        <taxon>Ascomycota</taxon>
        <taxon>Pezizomycotina</taxon>
        <taxon>Sordariomycetes</taxon>
        <taxon>Hypocreomycetidae</taxon>
        <taxon>Glomerellales</taxon>
        <taxon>Plectosphaerellaceae</taxon>
        <taxon>Plectosphaerella</taxon>
    </lineage>
</organism>
<gene>
    <name evidence="9" type="ORF">F5X68DRAFT_238661</name>
</gene>
<feature type="transmembrane region" description="Helical" evidence="7">
    <location>
        <begin position="355"/>
        <end position="375"/>
    </location>
</feature>
<comment type="caution">
    <text evidence="9">The sequence shown here is derived from an EMBL/GenBank/DDBJ whole genome shotgun (WGS) entry which is preliminary data.</text>
</comment>
<dbReference type="EMBL" id="JAGSXJ010000001">
    <property type="protein sequence ID" value="KAH6697288.1"/>
    <property type="molecule type" value="Genomic_DNA"/>
</dbReference>
<dbReference type="Proteomes" id="UP000770015">
    <property type="component" value="Unassembled WGS sequence"/>
</dbReference>
<dbReference type="InterPro" id="IPR020846">
    <property type="entry name" value="MFS_dom"/>
</dbReference>
<name>A0A9P8VMQ2_9PEZI</name>
<dbReference type="AlphaFoldDB" id="A0A9P8VMQ2"/>
<dbReference type="PROSITE" id="PS00217">
    <property type="entry name" value="SUGAR_TRANSPORT_2"/>
    <property type="match status" value="1"/>
</dbReference>
<keyword evidence="10" id="KW-1185">Reference proteome</keyword>
<feature type="domain" description="Major facilitator superfamily (MFS) profile" evidence="8">
    <location>
        <begin position="63"/>
        <end position="506"/>
    </location>
</feature>
<evidence type="ECO:0000256" key="6">
    <source>
        <dbReference type="SAM" id="MobiDB-lite"/>
    </source>
</evidence>
<feature type="transmembrane region" description="Helical" evidence="7">
    <location>
        <begin position="414"/>
        <end position="437"/>
    </location>
</feature>
<evidence type="ECO:0000256" key="2">
    <source>
        <dbReference type="ARBA" id="ARBA00010992"/>
    </source>
</evidence>
<evidence type="ECO:0000259" key="8">
    <source>
        <dbReference type="PROSITE" id="PS50850"/>
    </source>
</evidence>
<comment type="subcellular location">
    <subcellularLocation>
        <location evidence="1">Membrane</location>
        <topology evidence="1">Multi-pass membrane protein</topology>
    </subcellularLocation>
</comment>
<dbReference type="PROSITE" id="PS50850">
    <property type="entry name" value="MFS"/>
    <property type="match status" value="1"/>
</dbReference>
<evidence type="ECO:0000256" key="5">
    <source>
        <dbReference type="ARBA" id="ARBA00023136"/>
    </source>
</evidence>
<dbReference type="PANTHER" id="PTHR48022:SF33">
    <property type="entry name" value="SUGAR PERMEASE, PUTATIVE (AFU_ORTHOLOGUE AFUA_6G12040)-RELATED"/>
    <property type="match status" value="1"/>
</dbReference>
<feature type="transmembrane region" description="Helical" evidence="7">
    <location>
        <begin position="387"/>
        <end position="408"/>
    </location>
</feature>
<dbReference type="SUPFAM" id="SSF103473">
    <property type="entry name" value="MFS general substrate transporter"/>
    <property type="match status" value="1"/>
</dbReference>
<dbReference type="PANTHER" id="PTHR48022">
    <property type="entry name" value="PLASTIDIC GLUCOSE TRANSPORTER 4"/>
    <property type="match status" value="1"/>
</dbReference>
<dbReference type="OrthoDB" id="2544694at2759"/>
<evidence type="ECO:0000256" key="4">
    <source>
        <dbReference type="ARBA" id="ARBA00022989"/>
    </source>
</evidence>
<feature type="transmembrane region" description="Helical" evidence="7">
    <location>
        <begin position="449"/>
        <end position="472"/>
    </location>
</feature>
<feature type="compositionally biased region" description="Basic and acidic residues" evidence="6">
    <location>
        <begin position="1"/>
        <end position="18"/>
    </location>
</feature>
<evidence type="ECO:0000313" key="9">
    <source>
        <dbReference type="EMBL" id="KAH6697288.1"/>
    </source>
</evidence>
<sequence>MALDEKPMAAATEQHEDVGVDPQDVSEKHIAEANAAAHGQITTGYESLSVWQTVKTFKMASAICFLTALTAASDGYQISLIGNLIANPGFIQQFGTDRDPKGNVVLASTVLSLWASMGNAGQIVGMLTQSFVSGRFGRKICMYFLWTMLTAGCIIEVFSRDWKTWLVAKLFGGIAVGCMQTTLTTYISEIAPTRVRGAFLMLYSVWWMTGQFFGTLVLQIMTKQNPMDYLTPVYTQFAQVGIMIIIYLIIPESPAWLVSQGKTERAKKAMRFINRGVQGFDVDRQYTVTLAALEHEKSVAGLERSGNWYDIFKGTNGFRTIVSCWCLVTQMFIGLGLFFTYGTYFFQQAGLQDPIMIICITSGINILATIVIVLMSEWTGRRRLATYGTTICWVCNVFVGIIGLLKLTTATSGALIFFAVLWNVGLMANGSVGWGYVGEISTQRLRHYTAGFAAASSCLIGLAMNFLIPPMLNANEWNWGLKTGFFFAGIGAFFTLAMWFIIPETAGRSPAELDELFERKIRPWKFRHTETATQMLIAAEKTKGDA</sequence>
<reference evidence="9" key="1">
    <citation type="journal article" date="2021" name="Nat. Commun.">
        <title>Genetic determinants of endophytism in the Arabidopsis root mycobiome.</title>
        <authorList>
            <person name="Mesny F."/>
            <person name="Miyauchi S."/>
            <person name="Thiergart T."/>
            <person name="Pickel B."/>
            <person name="Atanasova L."/>
            <person name="Karlsson M."/>
            <person name="Huettel B."/>
            <person name="Barry K.W."/>
            <person name="Haridas S."/>
            <person name="Chen C."/>
            <person name="Bauer D."/>
            <person name="Andreopoulos W."/>
            <person name="Pangilinan J."/>
            <person name="LaButti K."/>
            <person name="Riley R."/>
            <person name="Lipzen A."/>
            <person name="Clum A."/>
            <person name="Drula E."/>
            <person name="Henrissat B."/>
            <person name="Kohler A."/>
            <person name="Grigoriev I.V."/>
            <person name="Martin F.M."/>
            <person name="Hacquard S."/>
        </authorList>
    </citation>
    <scope>NUCLEOTIDE SEQUENCE</scope>
    <source>
        <strain evidence="9">MPI-SDFR-AT-0117</strain>
    </source>
</reference>
<comment type="similarity">
    <text evidence="2">Belongs to the major facilitator superfamily. Sugar transporter (TC 2.A.1.1) family.</text>
</comment>
<evidence type="ECO:0000256" key="1">
    <source>
        <dbReference type="ARBA" id="ARBA00004141"/>
    </source>
</evidence>
<dbReference type="FunFam" id="1.20.1250.20:FF:000078">
    <property type="entry name" value="MFS maltose transporter, putative"/>
    <property type="match status" value="1"/>
</dbReference>
<proteinExistence type="inferred from homology"/>
<accession>A0A9P8VMQ2</accession>
<feature type="transmembrane region" description="Helical" evidence="7">
    <location>
        <begin position="140"/>
        <end position="159"/>
    </location>
</feature>
<evidence type="ECO:0000256" key="7">
    <source>
        <dbReference type="SAM" id="Phobius"/>
    </source>
</evidence>
<dbReference type="InterPro" id="IPR036259">
    <property type="entry name" value="MFS_trans_sf"/>
</dbReference>
<evidence type="ECO:0000313" key="10">
    <source>
        <dbReference type="Proteomes" id="UP000770015"/>
    </source>
</evidence>
<feature type="transmembrane region" description="Helical" evidence="7">
    <location>
        <begin position="322"/>
        <end position="343"/>
    </location>
</feature>
<feature type="transmembrane region" description="Helical" evidence="7">
    <location>
        <begin position="484"/>
        <end position="502"/>
    </location>
</feature>
<keyword evidence="3 7" id="KW-0812">Transmembrane</keyword>
<dbReference type="Gene3D" id="1.20.1250.20">
    <property type="entry name" value="MFS general substrate transporter like domains"/>
    <property type="match status" value="1"/>
</dbReference>
<protein>
    <submittedName>
        <fullName evidence="9">General substrate transporter</fullName>
    </submittedName>
</protein>
<dbReference type="InterPro" id="IPR005829">
    <property type="entry name" value="Sugar_transporter_CS"/>
</dbReference>
<dbReference type="InterPro" id="IPR005828">
    <property type="entry name" value="MFS_sugar_transport-like"/>
</dbReference>
<feature type="transmembrane region" description="Helical" evidence="7">
    <location>
        <begin position="199"/>
        <end position="221"/>
    </location>
</feature>
<evidence type="ECO:0000256" key="3">
    <source>
        <dbReference type="ARBA" id="ARBA00022692"/>
    </source>
</evidence>
<keyword evidence="5 7" id="KW-0472">Membrane</keyword>
<dbReference type="InterPro" id="IPR050360">
    <property type="entry name" value="MFS_Sugar_Transporters"/>
</dbReference>
<feature type="region of interest" description="Disordered" evidence="6">
    <location>
        <begin position="1"/>
        <end position="20"/>
    </location>
</feature>
<feature type="transmembrane region" description="Helical" evidence="7">
    <location>
        <begin position="165"/>
        <end position="187"/>
    </location>
</feature>
<feature type="transmembrane region" description="Helical" evidence="7">
    <location>
        <begin position="104"/>
        <end position="128"/>
    </location>
</feature>
<dbReference type="GO" id="GO:0005351">
    <property type="term" value="F:carbohydrate:proton symporter activity"/>
    <property type="evidence" value="ECO:0007669"/>
    <property type="project" value="TreeGrafter"/>
</dbReference>
<dbReference type="Pfam" id="PF00083">
    <property type="entry name" value="Sugar_tr"/>
    <property type="match status" value="1"/>
</dbReference>
<dbReference type="GO" id="GO:0016020">
    <property type="term" value="C:membrane"/>
    <property type="evidence" value="ECO:0007669"/>
    <property type="project" value="UniProtKB-SubCell"/>
</dbReference>